<reference evidence="2" key="1">
    <citation type="submission" date="2022-11" db="UniProtKB">
        <authorList>
            <consortium name="WormBaseParasite"/>
        </authorList>
    </citation>
    <scope>IDENTIFICATION</scope>
</reference>
<name>A0AC34GF83_9BILA</name>
<accession>A0AC34GF83</accession>
<dbReference type="Proteomes" id="UP000887579">
    <property type="component" value="Unplaced"/>
</dbReference>
<organism evidence="1 2">
    <name type="scientific">Panagrolaimus sp. ES5</name>
    <dbReference type="NCBI Taxonomy" id="591445"/>
    <lineage>
        <taxon>Eukaryota</taxon>
        <taxon>Metazoa</taxon>
        <taxon>Ecdysozoa</taxon>
        <taxon>Nematoda</taxon>
        <taxon>Chromadorea</taxon>
        <taxon>Rhabditida</taxon>
        <taxon>Tylenchina</taxon>
        <taxon>Panagrolaimomorpha</taxon>
        <taxon>Panagrolaimoidea</taxon>
        <taxon>Panagrolaimidae</taxon>
        <taxon>Panagrolaimus</taxon>
    </lineage>
</organism>
<proteinExistence type="predicted"/>
<sequence length="149" mass="17187">MDGKTLPSILNEAMEIKSETELIPPKGYIGVYHKATRYSDGKIRAPMTFVSPSIFAHLTHPFQKMEFVDTDGQIELCTGYYHALRIDVVDNQRFFSFRKMIASELLQHIKTQSHSSMQHAYDIQISKALIRELRGNQCQFAVYRKSEDI</sequence>
<protein>
    <submittedName>
        <fullName evidence="2">Uncharacterized protein</fullName>
    </submittedName>
</protein>
<dbReference type="WBParaSite" id="ES5_v2.g28286.t1">
    <property type="protein sequence ID" value="ES5_v2.g28286.t1"/>
    <property type="gene ID" value="ES5_v2.g28286"/>
</dbReference>
<evidence type="ECO:0000313" key="1">
    <source>
        <dbReference type="Proteomes" id="UP000887579"/>
    </source>
</evidence>
<evidence type="ECO:0000313" key="2">
    <source>
        <dbReference type="WBParaSite" id="ES5_v2.g28286.t1"/>
    </source>
</evidence>